<name>A0ABS4API6_9PROT</name>
<dbReference type="EMBL" id="JAGIYZ010000003">
    <property type="protein sequence ID" value="MBP0463268.1"/>
    <property type="molecule type" value="Genomic_DNA"/>
</dbReference>
<comment type="caution">
    <text evidence="1">The sequence shown here is derived from an EMBL/GenBank/DDBJ whole genome shotgun (WGS) entry which is preliminary data.</text>
</comment>
<dbReference type="RefSeq" id="WP_209350657.1">
    <property type="nucleotide sequence ID" value="NZ_JAGIYZ010000003.1"/>
</dbReference>
<evidence type="ECO:0000313" key="2">
    <source>
        <dbReference type="Proteomes" id="UP000680815"/>
    </source>
</evidence>
<dbReference type="Gene3D" id="3.40.50.1820">
    <property type="entry name" value="alpha/beta hydrolase"/>
    <property type="match status" value="1"/>
</dbReference>
<gene>
    <name evidence="1" type="ORF">J5Y09_05045</name>
</gene>
<dbReference type="SUPFAM" id="SSF53474">
    <property type="entry name" value="alpha/beta-Hydrolases"/>
    <property type="match status" value="1"/>
</dbReference>
<keyword evidence="2" id="KW-1185">Reference proteome</keyword>
<sequence>MTALAVTFREYAAICAGIYNAGATRVAGFSRHTPLDQRLSGFQGAVYRRASGDNIDWIVAVAGTQPTDTGGADVIADAGFGGPAPGLLHPVLALVAAAGSALLWHQVSCAEDMVRGARAAMGGRGRLSITGHSLGGGISQIVSARMGIPAVGISAPAVTAVPTVRSSWERTRSPITCLRVRNDPINATGMVGDLLGRVVPLDSPRTGGAAHSIEQTLAELQPSGPFSGLGARDPFAA</sequence>
<accession>A0ABS4API6</accession>
<protein>
    <recommendedName>
        <fullName evidence="3">Fungal lipase-like domain-containing protein</fullName>
    </recommendedName>
</protein>
<evidence type="ECO:0008006" key="3">
    <source>
        <dbReference type="Google" id="ProtNLM"/>
    </source>
</evidence>
<dbReference type="Proteomes" id="UP000680815">
    <property type="component" value="Unassembled WGS sequence"/>
</dbReference>
<dbReference type="InterPro" id="IPR029058">
    <property type="entry name" value="AB_hydrolase_fold"/>
</dbReference>
<proteinExistence type="predicted"/>
<organism evidence="1 2">
    <name type="scientific">Roseomonas nitratireducens</name>
    <dbReference type="NCBI Taxonomy" id="2820810"/>
    <lineage>
        <taxon>Bacteria</taxon>
        <taxon>Pseudomonadati</taxon>
        <taxon>Pseudomonadota</taxon>
        <taxon>Alphaproteobacteria</taxon>
        <taxon>Acetobacterales</taxon>
        <taxon>Roseomonadaceae</taxon>
        <taxon>Roseomonas</taxon>
    </lineage>
</organism>
<evidence type="ECO:0000313" key="1">
    <source>
        <dbReference type="EMBL" id="MBP0463268.1"/>
    </source>
</evidence>
<reference evidence="1 2" key="1">
    <citation type="submission" date="2021-03" db="EMBL/GenBank/DDBJ databases">
        <authorList>
            <person name="So Y."/>
        </authorList>
    </citation>
    <scope>NUCLEOTIDE SEQUENCE [LARGE SCALE GENOMIC DNA]</scope>
    <source>
        <strain evidence="1 2">PWR1</strain>
    </source>
</reference>